<dbReference type="RefSeq" id="XP_025353220.1">
    <property type="nucleotide sequence ID" value="XM_025501903.1"/>
</dbReference>
<evidence type="ECO:0000256" key="1">
    <source>
        <dbReference type="ARBA" id="ARBA00004604"/>
    </source>
</evidence>
<dbReference type="InterPro" id="IPR039119">
    <property type="entry name" value="ABT1/Esf2"/>
</dbReference>
<dbReference type="InParanoid" id="A0A316V7C4"/>
<feature type="region of interest" description="Disordered" evidence="6">
    <location>
        <begin position="1"/>
        <end position="91"/>
    </location>
</feature>
<organism evidence="7 8">
    <name type="scientific">Meira miltonrushii</name>
    <dbReference type="NCBI Taxonomy" id="1280837"/>
    <lineage>
        <taxon>Eukaryota</taxon>
        <taxon>Fungi</taxon>
        <taxon>Dikarya</taxon>
        <taxon>Basidiomycota</taxon>
        <taxon>Ustilaginomycotina</taxon>
        <taxon>Exobasidiomycetes</taxon>
        <taxon>Exobasidiales</taxon>
        <taxon>Brachybasidiaceae</taxon>
        <taxon>Meira</taxon>
    </lineage>
</organism>
<evidence type="ECO:0000256" key="5">
    <source>
        <dbReference type="ARBA" id="ARBA00032634"/>
    </source>
</evidence>
<dbReference type="GeneID" id="37023684"/>
<evidence type="ECO:0000313" key="8">
    <source>
        <dbReference type="Proteomes" id="UP000245771"/>
    </source>
</evidence>
<sequence length="362" mass="41295">MAIKEKSSIVDPRFDTSRWKDNTVKASTSKEDLDQEQDENESSEDDEGFEEEDDYDDEDEEDEDDEEEEYDDEDDIAPPTGGPVVKPLSREELEKYEEKQRKKGIIYISRIPHGMTVAKVRHLLSGFGDVERIYLQDGREKERGERLTGRAAKSAHFTEGWVEFAQKKVAKTVADMLNAHPIGAASGGSGGGKGGKKAGGKMSARRWRDEVWTMKYLSGFKWGMLSEQLANERASRASRVRAELSQSTFEQKDYLRKVERARVMRDKQARLDAKLQKQQQQSDTTNGSTNTKTLNQPRQHTFRQREAVLRDVREQRDTTKRKNEDGHPEKDRPFKSTKQDTQPPKSTAGRSNALQGAMSKIF</sequence>
<dbReference type="GO" id="GO:0003723">
    <property type="term" value="F:RNA binding"/>
    <property type="evidence" value="ECO:0007669"/>
    <property type="project" value="UniProtKB-KW"/>
</dbReference>
<dbReference type="InterPro" id="IPR035979">
    <property type="entry name" value="RBD_domain_sf"/>
</dbReference>
<name>A0A316V7C4_9BASI</name>
<dbReference type="InterPro" id="IPR034353">
    <property type="entry name" value="ABT1/ESF2_RRM"/>
</dbReference>
<dbReference type="PANTHER" id="PTHR12311">
    <property type="entry name" value="ACTIVATOR OF BASAL TRANSCRIPTION 1"/>
    <property type="match status" value="1"/>
</dbReference>
<evidence type="ECO:0000256" key="6">
    <source>
        <dbReference type="SAM" id="MobiDB-lite"/>
    </source>
</evidence>
<dbReference type="GO" id="GO:0034462">
    <property type="term" value="P:small-subunit processome assembly"/>
    <property type="evidence" value="ECO:0007669"/>
    <property type="project" value="TreeGrafter"/>
</dbReference>
<feature type="compositionally biased region" description="Basic and acidic residues" evidence="6">
    <location>
        <begin position="1"/>
        <end position="32"/>
    </location>
</feature>
<keyword evidence="4" id="KW-0539">Nucleus</keyword>
<dbReference type="GO" id="GO:0000472">
    <property type="term" value="P:endonucleolytic cleavage to generate mature 5'-end of SSU-rRNA from (SSU-rRNA, 5.8S rRNA, LSU-rRNA)"/>
    <property type="evidence" value="ECO:0007669"/>
    <property type="project" value="TreeGrafter"/>
</dbReference>
<proteinExistence type="inferred from homology"/>
<dbReference type="Gene3D" id="3.30.70.330">
    <property type="match status" value="1"/>
</dbReference>
<evidence type="ECO:0000256" key="4">
    <source>
        <dbReference type="ARBA" id="ARBA00023242"/>
    </source>
</evidence>
<dbReference type="CDD" id="cd12263">
    <property type="entry name" value="RRM_ABT1_like"/>
    <property type="match status" value="1"/>
</dbReference>
<dbReference type="SUPFAM" id="SSF54928">
    <property type="entry name" value="RNA-binding domain, RBD"/>
    <property type="match status" value="1"/>
</dbReference>
<evidence type="ECO:0000313" key="7">
    <source>
        <dbReference type="EMBL" id="PWN32918.1"/>
    </source>
</evidence>
<dbReference type="GO" id="GO:0005730">
    <property type="term" value="C:nucleolus"/>
    <property type="evidence" value="ECO:0007669"/>
    <property type="project" value="UniProtKB-SubCell"/>
</dbReference>
<dbReference type="GO" id="GO:0000447">
    <property type="term" value="P:endonucleolytic cleavage in ITS1 to separate SSU-rRNA from 5.8S rRNA and LSU-rRNA from tricistronic rRNA transcript (SSU-rRNA, 5.8S rRNA, LSU-rRNA)"/>
    <property type="evidence" value="ECO:0007669"/>
    <property type="project" value="TreeGrafter"/>
</dbReference>
<dbReference type="GO" id="GO:0000480">
    <property type="term" value="P:endonucleolytic cleavage in 5'-ETS of tricistronic rRNA transcript (SSU-rRNA, 5.8S rRNA, LSU-rRNA)"/>
    <property type="evidence" value="ECO:0007669"/>
    <property type="project" value="TreeGrafter"/>
</dbReference>
<evidence type="ECO:0000256" key="2">
    <source>
        <dbReference type="ARBA" id="ARBA00005819"/>
    </source>
</evidence>
<dbReference type="OrthoDB" id="287393at2759"/>
<feature type="compositionally biased region" description="Polar residues" evidence="6">
    <location>
        <begin position="276"/>
        <end position="299"/>
    </location>
</feature>
<dbReference type="AlphaFoldDB" id="A0A316V7C4"/>
<dbReference type="InterPro" id="IPR012677">
    <property type="entry name" value="Nucleotide-bd_a/b_plait_sf"/>
</dbReference>
<comment type="subcellular location">
    <subcellularLocation>
        <location evidence="1">Nucleus</location>
        <location evidence="1">Nucleolus</location>
    </subcellularLocation>
</comment>
<protein>
    <recommendedName>
        <fullName evidence="5">18S rRNA factor 2</fullName>
    </recommendedName>
</protein>
<dbReference type="STRING" id="1280837.A0A316V7C4"/>
<dbReference type="PANTHER" id="PTHR12311:SF7">
    <property type="entry name" value="ACTIVATOR OF BASAL TRANSCRIPTION 1"/>
    <property type="match status" value="1"/>
</dbReference>
<accession>A0A316V7C4</accession>
<dbReference type="FunCoup" id="A0A316V7C4">
    <property type="interactions" value="488"/>
</dbReference>
<dbReference type="Proteomes" id="UP000245771">
    <property type="component" value="Unassembled WGS sequence"/>
</dbReference>
<feature type="compositionally biased region" description="Acidic residues" evidence="6">
    <location>
        <begin position="33"/>
        <end position="76"/>
    </location>
</feature>
<comment type="similarity">
    <text evidence="2">Belongs to the ESF2/ABP1 family.</text>
</comment>
<feature type="compositionally biased region" description="Basic and acidic residues" evidence="6">
    <location>
        <begin position="303"/>
        <end position="338"/>
    </location>
</feature>
<reference evidence="7 8" key="1">
    <citation type="journal article" date="2018" name="Mol. Biol. Evol.">
        <title>Broad Genomic Sampling Reveals a Smut Pathogenic Ancestry of the Fungal Clade Ustilaginomycotina.</title>
        <authorList>
            <person name="Kijpornyongpan T."/>
            <person name="Mondo S.J."/>
            <person name="Barry K."/>
            <person name="Sandor L."/>
            <person name="Lee J."/>
            <person name="Lipzen A."/>
            <person name="Pangilinan J."/>
            <person name="LaButti K."/>
            <person name="Hainaut M."/>
            <person name="Henrissat B."/>
            <person name="Grigoriev I.V."/>
            <person name="Spatafora J.W."/>
            <person name="Aime M.C."/>
        </authorList>
    </citation>
    <scope>NUCLEOTIDE SEQUENCE [LARGE SCALE GENOMIC DNA]</scope>
    <source>
        <strain evidence="7 8">MCA 3882</strain>
    </source>
</reference>
<feature type="region of interest" description="Disordered" evidence="6">
    <location>
        <begin position="267"/>
        <end position="362"/>
    </location>
</feature>
<feature type="compositionally biased region" description="Polar residues" evidence="6">
    <location>
        <begin position="339"/>
        <end position="354"/>
    </location>
</feature>
<gene>
    <name evidence="7" type="ORF">FA14DRAFT_191979</name>
</gene>
<keyword evidence="3" id="KW-0694">RNA-binding</keyword>
<dbReference type="EMBL" id="KZ819605">
    <property type="protein sequence ID" value="PWN32918.1"/>
    <property type="molecule type" value="Genomic_DNA"/>
</dbReference>
<keyword evidence="8" id="KW-1185">Reference proteome</keyword>
<evidence type="ECO:0000256" key="3">
    <source>
        <dbReference type="ARBA" id="ARBA00022884"/>
    </source>
</evidence>